<keyword evidence="3" id="KW-1185">Reference proteome</keyword>
<evidence type="ECO:0000313" key="2">
    <source>
        <dbReference type="EMBL" id="KAL2822157.1"/>
    </source>
</evidence>
<feature type="compositionally biased region" description="Low complexity" evidence="1">
    <location>
        <begin position="66"/>
        <end position="95"/>
    </location>
</feature>
<organism evidence="2 3">
    <name type="scientific">Aspergillus cavernicola</name>
    <dbReference type="NCBI Taxonomy" id="176166"/>
    <lineage>
        <taxon>Eukaryota</taxon>
        <taxon>Fungi</taxon>
        <taxon>Dikarya</taxon>
        <taxon>Ascomycota</taxon>
        <taxon>Pezizomycotina</taxon>
        <taxon>Eurotiomycetes</taxon>
        <taxon>Eurotiomycetidae</taxon>
        <taxon>Eurotiales</taxon>
        <taxon>Aspergillaceae</taxon>
        <taxon>Aspergillus</taxon>
        <taxon>Aspergillus subgen. Nidulantes</taxon>
    </lineage>
</organism>
<name>A0ABR4I330_9EURO</name>
<evidence type="ECO:0000256" key="1">
    <source>
        <dbReference type="SAM" id="MobiDB-lite"/>
    </source>
</evidence>
<feature type="compositionally biased region" description="Basic and acidic residues" evidence="1">
    <location>
        <begin position="23"/>
        <end position="34"/>
    </location>
</feature>
<feature type="compositionally biased region" description="Polar residues" evidence="1">
    <location>
        <begin position="35"/>
        <end position="46"/>
    </location>
</feature>
<sequence length="169" mass="18078">MDFLHRLKDAITGNKSKSKRPSRGSDSDDHESKYDSMNGSSGNRISNGAGDYRSRIEGDGVRPRLGTTTYGSGSSTRPGDCSSCGGDCQSGSSSGIYRTYSTTTDRHGSQSPNTDMRARTGQGFSDSGAAKGSSHNGGRSGYQNAGYNGYSGDKMGIRMEPSRFQRNRW</sequence>
<reference evidence="2 3" key="1">
    <citation type="submission" date="2024-07" db="EMBL/GenBank/DDBJ databases">
        <title>Section-level genome sequencing and comparative genomics of Aspergillus sections Usti and Cavernicolus.</title>
        <authorList>
            <consortium name="Lawrence Berkeley National Laboratory"/>
            <person name="Nybo J.L."/>
            <person name="Vesth T.C."/>
            <person name="Theobald S."/>
            <person name="Frisvad J.C."/>
            <person name="Larsen T.O."/>
            <person name="Kjaerboelling I."/>
            <person name="Rothschild-Mancinelli K."/>
            <person name="Lyhne E.K."/>
            <person name="Kogle M.E."/>
            <person name="Barry K."/>
            <person name="Clum A."/>
            <person name="Na H."/>
            <person name="Ledsgaard L."/>
            <person name="Lin J."/>
            <person name="Lipzen A."/>
            <person name="Kuo A."/>
            <person name="Riley R."/>
            <person name="Mondo S."/>
            <person name="LaButti K."/>
            <person name="Haridas S."/>
            <person name="Pangalinan J."/>
            <person name="Salamov A.A."/>
            <person name="Simmons B.A."/>
            <person name="Magnuson J.K."/>
            <person name="Chen J."/>
            <person name="Drula E."/>
            <person name="Henrissat B."/>
            <person name="Wiebenga A."/>
            <person name="Lubbers R.J."/>
            <person name="Gomes A.C."/>
            <person name="Makela M.R."/>
            <person name="Stajich J."/>
            <person name="Grigoriev I.V."/>
            <person name="Mortensen U.H."/>
            <person name="De vries R.P."/>
            <person name="Baker S.E."/>
            <person name="Andersen M.R."/>
        </authorList>
    </citation>
    <scope>NUCLEOTIDE SEQUENCE [LARGE SCALE GENOMIC DNA]</scope>
    <source>
        <strain evidence="2 3">CBS 600.67</strain>
    </source>
</reference>
<feature type="compositionally biased region" description="Basic and acidic residues" evidence="1">
    <location>
        <begin position="52"/>
        <end position="62"/>
    </location>
</feature>
<feature type="compositionally biased region" description="Polar residues" evidence="1">
    <location>
        <begin position="133"/>
        <end position="146"/>
    </location>
</feature>
<protein>
    <submittedName>
        <fullName evidence="2">Uncharacterized protein</fullName>
    </submittedName>
</protein>
<proteinExistence type="predicted"/>
<comment type="caution">
    <text evidence="2">The sequence shown here is derived from an EMBL/GenBank/DDBJ whole genome shotgun (WGS) entry which is preliminary data.</text>
</comment>
<gene>
    <name evidence="2" type="ORF">BDW59DRAFT_163915</name>
</gene>
<feature type="compositionally biased region" description="Polar residues" evidence="1">
    <location>
        <begin position="99"/>
        <end position="114"/>
    </location>
</feature>
<evidence type="ECO:0000313" key="3">
    <source>
        <dbReference type="Proteomes" id="UP001610335"/>
    </source>
</evidence>
<dbReference type="EMBL" id="JBFXLS010000060">
    <property type="protein sequence ID" value="KAL2822157.1"/>
    <property type="molecule type" value="Genomic_DNA"/>
</dbReference>
<dbReference type="Proteomes" id="UP001610335">
    <property type="component" value="Unassembled WGS sequence"/>
</dbReference>
<feature type="region of interest" description="Disordered" evidence="1">
    <location>
        <begin position="1"/>
        <end position="169"/>
    </location>
</feature>
<accession>A0ABR4I330</accession>